<reference evidence="1 2" key="1">
    <citation type="submission" date="2020-01" db="EMBL/GenBank/DDBJ databases">
        <title>Identification and distribution of gene clusters putatively required for synthesis of sphingolipid metabolism inhibitors in phylogenetically diverse species of the filamentous fungus Fusarium.</title>
        <authorList>
            <person name="Kim H.-S."/>
            <person name="Busman M."/>
            <person name="Brown D.W."/>
            <person name="Divon H."/>
            <person name="Uhlig S."/>
            <person name="Proctor R.H."/>
        </authorList>
    </citation>
    <scope>NUCLEOTIDE SEQUENCE [LARGE SCALE GENOMIC DNA]</scope>
    <source>
        <strain evidence="1 2">NRRL 20459</strain>
    </source>
</reference>
<evidence type="ECO:0000313" key="2">
    <source>
        <dbReference type="Proteomes" id="UP000554235"/>
    </source>
</evidence>
<name>A0A8H4KZF7_9HYPO</name>
<evidence type="ECO:0000313" key="1">
    <source>
        <dbReference type="EMBL" id="KAF4459161.1"/>
    </source>
</evidence>
<sequence length="228" mass="25307">MDCNNGTMSTNCYDTFLLDSSSPPQLPAPATPAQDPIVTEQPPSDELFDLANFEDGYFHNVKGQNEQPQSIFMDQTNLDQARQMNVSTSDFLPELNTSESNPSESNTYEVGGSMAENYTGINGARSGLQEPMGENPFDPMGIDDVLKSHDLEQASILARLSAVEASVDHLNTQMKELLQWKVMQDQRTVKLNDLTELILAVLQRYGTSREETELISKIASSHSFRIPQ</sequence>
<gene>
    <name evidence="1" type="ORF">FALBO_14087</name>
</gene>
<organism evidence="1 2">
    <name type="scientific">Fusarium albosuccineum</name>
    <dbReference type="NCBI Taxonomy" id="1237068"/>
    <lineage>
        <taxon>Eukaryota</taxon>
        <taxon>Fungi</taxon>
        <taxon>Dikarya</taxon>
        <taxon>Ascomycota</taxon>
        <taxon>Pezizomycotina</taxon>
        <taxon>Sordariomycetes</taxon>
        <taxon>Hypocreomycetidae</taxon>
        <taxon>Hypocreales</taxon>
        <taxon>Nectriaceae</taxon>
        <taxon>Fusarium</taxon>
        <taxon>Fusarium decemcellulare species complex</taxon>
    </lineage>
</organism>
<dbReference type="Proteomes" id="UP000554235">
    <property type="component" value="Unassembled WGS sequence"/>
</dbReference>
<dbReference type="AlphaFoldDB" id="A0A8H4KZF7"/>
<dbReference type="EMBL" id="JAADYS010002236">
    <property type="protein sequence ID" value="KAF4459161.1"/>
    <property type="molecule type" value="Genomic_DNA"/>
</dbReference>
<keyword evidence="2" id="KW-1185">Reference proteome</keyword>
<protein>
    <submittedName>
        <fullName evidence="1">Uncharacterized protein</fullName>
    </submittedName>
</protein>
<proteinExistence type="predicted"/>
<accession>A0A8H4KZF7</accession>
<comment type="caution">
    <text evidence="1">The sequence shown here is derived from an EMBL/GenBank/DDBJ whole genome shotgun (WGS) entry which is preliminary data.</text>
</comment>